<keyword evidence="5" id="KW-0663">Pyridoxal phosphate</keyword>
<comment type="cofactor">
    <cofactor evidence="1">
        <name>pyridoxal 5'-phosphate</name>
        <dbReference type="ChEBI" id="CHEBI:597326"/>
    </cofactor>
</comment>
<evidence type="ECO:0000313" key="7">
    <source>
        <dbReference type="EMBL" id="KAK4224858.1"/>
    </source>
</evidence>
<dbReference type="GO" id="GO:0030170">
    <property type="term" value="F:pyridoxal phosphate binding"/>
    <property type="evidence" value="ECO:0007669"/>
    <property type="project" value="InterPro"/>
</dbReference>
<dbReference type="CDD" id="cd00609">
    <property type="entry name" value="AAT_like"/>
    <property type="match status" value="1"/>
</dbReference>
<dbReference type="AlphaFoldDB" id="A0AAN7BKG0"/>
<reference evidence="7" key="2">
    <citation type="submission" date="2023-05" db="EMBL/GenBank/DDBJ databases">
        <authorList>
            <consortium name="Lawrence Berkeley National Laboratory"/>
            <person name="Steindorff A."/>
            <person name="Hensen N."/>
            <person name="Bonometti L."/>
            <person name="Westerberg I."/>
            <person name="Brannstrom I.O."/>
            <person name="Guillou S."/>
            <person name="Cros-Aarteil S."/>
            <person name="Calhoun S."/>
            <person name="Haridas S."/>
            <person name="Kuo A."/>
            <person name="Mondo S."/>
            <person name="Pangilinan J."/>
            <person name="Riley R."/>
            <person name="Labutti K."/>
            <person name="Andreopoulos B."/>
            <person name="Lipzen A."/>
            <person name="Chen C."/>
            <person name="Yanf M."/>
            <person name="Daum C."/>
            <person name="Ng V."/>
            <person name="Clum A."/>
            <person name="Ohm R."/>
            <person name="Martin F."/>
            <person name="Silar P."/>
            <person name="Natvig D."/>
            <person name="Lalanne C."/>
            <person name="Gautier V."/>
            <person name="Ament-Velasquez S.L."/>
            <person name="Kruys A."/>
            <person name="Hutchinson M.I."/>
            <person name="Powell A.J."/>
            <person name="Barry K."/>
            <person name="Miller A.N."/>
            <person name="Grigoriev I.V."/>
            <person name="Debuchy R."/>
            <person name="Gladieux P."/>
            <person name="Thoren M.H."/>
            <person name="Johannesson H."/>
        </authorList>
    </citation>
    <scope>NUCLEOTIDE SEQUENCE</scope>
    <source>
        <strain evidence="7">CBS 990.96</strain>
    </source>
</reference>
<dbReference type="InterPro" id="IPR004839">
    <property type="entry name" value="Aminotransferase_I/II_large"/>
</dbReference>
<evidence type="ECO:0000256" key="4">
    <source>
        <dbReference type="ARBA" id="ARBA00022679"/>
    </source>
</evidence>
<evidence type="ECO:0000256" key="3">
    <source>
        <dbReference type="ARBA" id="ARBA00022576"/>
    </source>
</evidence>
<dbReference type="InterPro" id="IPR050859">
    <property type="entry name" value="Class-I_PLP-dep_aminotransf"/>
</dbReference>
<dbReference type="InterPro" id="IPR015424">
    <property type="entry name" value="PyrdxlP-dep_Trfase"/>
</dbReference>
<dbReference type="Pfam" id="PF00155">
    <property type="entry name" value="Aminotran_1_2"/>
    <property type="match status" value="1"/>
</dbReference>
<evidence type="ECO:0000256" key="2">
    <source>
        <dbReference type="ARBA" id="ARBA00007441"/>
    </source>
</evidence>
<dbReference type="Gene3D" id="3.40.640.10">
    <property type="entry name" value="Type I PLP-dependent aspartate aminotransferase-like (Major domain)"/>
    <property type="match status" value="1"/>
</dbReference>
<accession>A0AAN7BKG0</accession>
<protein>
    <submittedName>
        <fullName evidence="7">Aromatic/aminoadipate aminotransferase 1</fullName>
    </submittedName>
</protein>
<reference evidence="7" key="1">
    <citation type="journal article" date="2023" name="Mol. Phylogenet. Evol.">
        <title>Genome-scale phylogeny and comparative genomics of the fungal order Sordariales.</title>
        <authorList>
            <person name="Hensen N."/>
            <person name="Bonometti L."/>
            <person name="Westerberg I."/>
            <person name="Brannstrom I.O."/>
            <person name="Guillou S."/>
            <person name="Cros-Aarteil S."/>
            <person name="Calhoun S."/>
            <person name="Haridas S."/>
            <person name="Kuo A."/>
            <person name="Mondo S."/>
            <person name="Pangilinan J."/>
            <person name="Riley R."/>
            <person name="LaButti K."/>
            <person name="Andreopoulos B."/>
            <person name="Lipzen A."/>
            <person name="Chen C."/>
            <person name="Yan M."/>
            <person name="Daum C."/>
            <person name="Ng V."/>
            <person name="Clum A."/>
            <person name="Steindorff A."/>
            <person name="Ohm R.A."/>
            <person name="Martin F."/>
            <person name="Silar P."/>
            <person name="Natvig D.O."/>
            <person name="Lalanne C."/>
            <person name="Gautier V."/>
            <person name="Ament-Velasquez S.L."/>
            <person name="Kruys A."/>
            <person name="Hutchinson M.I."/>
            <person name="Powell A.J."/>
            <person name="Barry K."/>
            <person name="Miller A.N."/>
            <person name="Grigoriev I.V."/>
            <person name="Debuchy R."/>
            <person name="Gladieux P."/>
            <person name="Hiltunen Thoren M."/>
            <person name="Johannesson H."/>
        </authorList>
    </citation>
    <scope>NUCLEOTIDE SEQUENCE</scope>
    <source>
        <strain evidence="7">CBS 990.96</strain>
    </source>
</reference>
<dbReference type="GO" id="GO:1901605">
    <property type="term" value="P:alpha-amino acid metabolic process"/>
    <property type="evidence" value="ECO:0007669"/>
    <property type="project" value="TreeGrafter"/>
</dbReference>
<dbReference type="Proteomes" id="UP001301958">
    <property type="component" value="Unassembled WGS sequence"/>
</dbReference>
<dbReference type="EMBL" id="MU865381">
    <property type="protein sequence ID" value="KAK4224858.1"/>
    <property type="molecule type" value="Genomic_DNA"/>
</dbReference>
<dbReference type="SUPFAM" id="SSF53383">
    <property type="entry name" value="PLP-dependent transferases"/>
    <property type="match status" value="1"/>
</dbReference>
<organism evidence="7 8">
    <name type="scientific">Podospora fimiseda</name>
    <dbReference type="NCBI Taxonomy" id="252190"/>
    <lineage>
        <taxon>Eukaryota</taxon>
        <taxon>Fungi</taxon>
        <taxon>Dikarya</taxon>
        <taxon>Ascomycota</taxon>
        <taxon>Pezizomycotina</taxon>
        <taxon>Sordariomycetes</taxon>
        <taxon>Sordariomycetidae</taxon>
        <taxon>Sordariales</taxon>
        <taxon>Podosporaceae</taxon>
        <taxon>Podospora</taxon>
    </lineage>
</organism>
<name>A0AAN7BKG0_9PEZI</name>
<proteinExistence type="inferred from homology"/>
<evidence type="ECO:0000313" key="8">
    <source>
        <dbReference type="Proteomes" id="UP001301958"/>
    </source>
</evidence>
<dbReference type="PANTHER" id="PTHR42790:SF1">
    <property type="entry name" value="AROMATIC AMINO ACID AMINOTRANSFERASE, HYPOTHETICAL (EUROFUNG)"/>
    <property type="match status" value="1"/>
</dbReference>
<dbReference type="GO" id="GO:0008483">
    <property type="term" value="F:transaminase activity"/>
    <property type="evidence" value="ECO:0007669"/>
    <property type="project" value="UniProtKB-KW"/>
</dbReference>
<comment type="caution">
    <text evidence="7">The sequence shown here is derived from an EMBL/GenBank/DDBJ whole genome shotgun (WGS) entry which is preliminary data.</text>
</comment>
<evidence type="ECO:0000259" key="6">
    <source>
        <dbReference type="Pfam" id="PF00155"/>
    </source>
</evidence>
<keyword evidence="8" id="KW-1185">Reference proteome</keyword>
<keyword evidence="3 7" id="KW-0032">Aminotransferase</keyword>
<gene>
    <name evidence="7" type="ORF">QBC38DRAFT_284443</name>
</gene>
<sequence>MESINDEKPLPLDLTRHYSVVTKRRLPSAIKDAYKYFLIPGIMNVAGGLPNVQFFPFDTLEAQAAKPERFPPSLNDSEAAKPVSSSSLDLSANHVTIPKETTETDLLKKIDLASALQYGLAAGYPPLLSWVRQFTREYLHPNWPYRNGPEVILTCGSTDGFSKVLNLLVTPWRDTDDIRERPGLLCEEFVYTNPTAQALPQGVQLAPVKTDDVGMAVKGPGGLEDILSNWDHSKGKRPNLLYTVALGHNPTGILLPLERKKEIYAVCKKYDVIIIEDEPYWYLQFPTVPIEEAKSRGQPLPPPAPLEDGSFLDSLLPSFTSLDTDGRVIRLDTFSKTVAPGCRLGWITAQPAFIERLERITEASTQQPSGFVQSLISSLLMGPSPDPSSSLPVSSSTSLLSLFSKPLAPPLSSTGWQFTGFTRWLYGLRTAYLSRLITTCRILDSGSELPIIVPSYPHHHTNNRRPSSSTVDCWTRISKTRLYSFQWPRAGMFIWLRVYLERHPAFLRSSTKFPCGKITGSLLSKAMLIYLTGPEYRVLVGLGSMFAATEEIREQRGWGYVRLCFGAESEERNKIAAEKFVEGVRAFWGLGVEDVEELLLGPGANGTTTTQVEGDIFNMGVYMGC</sequence>
<evidence type="ECO:0000256" key="5">
    <source>
        <dbReference type="ARBA" id="ARBA00022898"/>
    </source>
</evidence>
<dbReference type="PANTHER" id="PTHR42790">
    <property type="entry name" value="AMINOTRANSFERASE"/>
    <property type="match status" value="1"/>
</dbReference>
<comment type="similarity">
    <text evidence="2">Belongs to the class-I pyridoxal-phosphate-dependent aminotransferase family.</text>
</comment>
<evidence type="ECO:0000256" key="1">
    <source>
        <dbReference type="ARBA" id="ARBA00001933"/>
    </source>
</evidence>
<feature type="domain" description="Aminotransferase class I/classII large" evidence="6">
    <location>
        <begin position="248"/>
        <end position="381"/>
    </location>
</feature>
<keyword evidence="4" id="KW-0808">Transferase</keyword>
<dbReference type="InterPro" id="IPR015421">
    <property type="entry name" value="PyrdxlP-dep_Trfase_major"/>
</dbReference>